<dbReference type="Proteomes" id="UP001219518">
    <property type="component" value="Unassembled WGS sequence"/>
</dbReference>
<reference evidence="2" key="1">
    <citation type="submission" date="2021-07" db="EMBL/GenBank/DDBJ databases">
        <authorList>
            <person name="Catto M.A."/>
            <person name="Jacobson A."/>
            <person name="Kennedy G."/>
            <person name="Labadie P."/>
            <person name="Hunt B.G."/>
            <person name="Srinivasan R."/>
        </authorList>
    </citation>
    <scope>NUCLEOTIDE SEQUENCE</scope>
    <source>
        <strain evidence="2">PL_HMW_Pooled</strain>
        <tissue evidence="2">Head</tissue>
    </source>
</reference>
<keyword evidence="3" id="KW-1185">Reference proteome</keyword>
<evidence type="ECO:0000313" key="2">
    <source>
        <dbReference type="EMBL" id="KAK3919182.1"/>
    </source>
</evidence>
<reference evidence="2" key="2">
    <citation type="journal article" date="2023" name="BMC Genomics">
        <title>Pest status, molecular evolution, and epigenetic factors derived from the genome assembly of Frankliniella fusca, a thysanopteran phytovirus vector.</title>
        <authorList>
            <person name="Catto M.A."/>
            <person name="Labadie P.E."/>
            <person name="Jacobson A.L."/>
            <person name="Kennedy G.G."/>
            <person name="Srinivasan R."/>
            <person name="Hunt B.G."/>
        </authorList>
    </citation>
    <scope>NUCLEOTIDE SEQUENCE</scope>
    <source>
        <strain evidence="2">PL_HMW_Pooled</strain>
    </source>
</reference>
<feature type="domain" description="Endonuclease/exonuclease/phosphatase" evidence="1">
    <location>
        <begin position="95"/>
        <end position="185"/>
    </location>
</feature>
<evidence type="ECO:0000259" key="1">
    <source>
        <dbReference type="Pfam" id="PF14529"/>
    </source>
</evidence>
<sequence length="211" mass="24591">MYHNIQSMTKHIDLVRNDNVFMSSDILIFGETWSLQQDTNHLKSFKILAKTNSGQIRKPRGISIHIKKTFNQLSVQNKKKKGSIDIAQMKIRDLTIVGIYATPKADISLWQKFLNTIRNLQHTKCIVVGDFNINHLKLSKKKKIMNIFLQRYNFNLRNNSEATTHSNTAIDWIISNTKLKCGTCNSFFSHHYPLWIKKACNYLQFSYHKTS</sequence>
<evidence type="ECO:0000313" key="3">
    <source>
        <dbReference type="Proteomes" id="UP001219518"/>
    </source>
</evidence>
<gene>
    <name evidence="2" type="ORF">KUF71_008331</name>
</gene>
<dbReference type="Pfam" id="PF14529">
    <property type="entry name" value="Exo_endo_phos_2"/>
    <property type="match status" value="1"/>
</dbReference>
<dbReference type="EMBL" id="JAHWGI010000970">
    <property type="protein sequence ID" value="KAK3919182.1"/>
    <property type="molecule type" value="Genomic_DNA"/>
</dbReference>
<dbReference type="AlphaFoldDB" id="A0AAE1HDC6"/>
<dbReference type="InterPro" id="IPR005135">
    <property type="entry name" value="Endo/exonuclease/phosphatase"/>
</dbReference>
<proteinExistence type="predicted"/>
<dbReference type="GO" id="GO:0003824">
    <property type="term" value="F:catalytic activity"/>
    <property type="evidence" value="ECO:0007669"/>
    <property type="project" value="InterPro"/>
</dbReference>
<organism evidence="2 3">
    <name type="scientific">Frankliniella fusca</name>
    <dbReference type="NCBI Taxonomy" id="407009"/>
    <lineage>
        <taxon>Eukaryota</taxon>
        <taxon>Metazoa</taxon>
        <taxon>Ecdysozoa</taxon>
        <taxon>Arthropoda</taxon>
        <taxon>Hexapoda</taxon>
        <taxon>Insecta</taxon>
        <taxon>Pterygota</taxon>
        <taxon>Neoptera</taxon>
        <taxon>Paraneoptera</taxon>
        <taxon>Thysanoptera</taxon>
        <taxon>Terebrantia</taxon>
        <taxon>Thripoidea</taxon>
        <taxon>Thripidae</taxon>
        <taxon>Frankliniella</taxon>
    </lineage>
</organism>
<comment type="caution">
    <text evidence="2">The sequence shown here is derived from an EMBL/GenBank/DDBJ whole genome shotgun (WGS) entry which is preliminary data.</text>
</comment>
<protein>
    <submittedName>
        <fullName evidence="2">Serpentine receptor class alpha-6</fullName>
    </submittedName>
</protein>
<keyword evidence="2" id="KW-0675">Receptor</keyword>
<dbReference type="Gene3D" id="3.60.10.10">
    <property type="entry name" value="Endonuclease/exonuclease/phosphatase"/>
    <property type="match status" value="1"/>
</dbReference>
<accession>A0AAE1HDC6</accession>
<dbReference type="SUPFAM" id="SSF56219">
    <property type="entry name" value="DNase I-like"/>
    <property type="match status" value="1"/>
</dbReference>
<dbReference type="InterPro" id="IPR036691">
    <property type="entry name" value="Endo/exonu/phosph_ase_sf"/>
</dbReference>
<name>A0AAE1HDC6_9NEOP</name>